<name>A0A2S1LJ94_9FLAO</name>
<evidence type="ECO:0000313" key="3">
    <source>
        <dbReference type="Proteomes" id="UP000244677"/>
    </source>
</evidence>
<protein>
    <recommendedName>
        <fullName evidence="4">RING-type E3 ubiquitin transferase</fullName>
    </recommendedName>
</protein>
<sequence length="366" mass="42070">MSEFLNYFNTFETDIPIVVFLMLFSCGIAIFHTVILSGILSLKLRPKWLFFALNPTLIGCTYLIFHHGYALLTFTILFLSVFVLGLIAMIISTIRDNRKKVHYPQKNPKPLWKKIWIGTAAIVFIIVFFLSGPYAILIIIVSGIVLEMLPSSKNRFLKYQAILPTSKIRSAAMGLIEIEGTAISKTPLESRILKKACIGYKYVIEDITKDKDGDYNYSEVFSETICERFYIRDTTGQIEVNPEKIEFIWMPLDEQYSSGSNRYSQYLLKENDEVLIIGKASLEGNTPIIEHENIKDVFGITLQEKINHYNTYKPLLNSFFYFTAVFALFMALLLIMPITIKEGIVTIEVSSNMFNWNDFFSNFKPF</sequence>
<feature type="transmembrane region" description="Helical" evidence="1">
    <location>
        <begin position="48"/>
        <end position="65"/>
    </location>
</feature>
<keyword evidence="1" id="KW-1133">Transmembrane helix</keyword>
<dbReference type="EMBL" id="CP020919">
    <property type="protein sequence ID" value="AWG23789.1"/>
    <property type="molecule type" value="Genomic_DNA"/>
</dbReference>
<feature type="transmembrane region" description="Helical" evidence="1">
    <location>
        <begin position="115"/>
        <end position="146"/>
    </location>
</feature>
<accession>A0A2S1LJ94</accession>
<feature type="transmembrane region" description="Helical" evidence="1">
    <location>
        <begin position="15"/>
        <end position="36"/>
    </location>
</feature>
<dbReference type="OrthoDB" id="5386209at2"/>
<evidence type="ECO:0000313" key="2">
    <source>
        <dbReference type="EMBL" id="AWG23789.1"/>
    </source>
</evidence>
<proteinExistence type="predicted"/>
<keyword evidence="1" id="KW-0472">Membrane</keyword>
<feature type="transmembrane region" description="Helical" evidence="1">
    <location>
        <begin position="71"/>
        <end position="94"/>
    </location>
</feature>
<gene>
    <name evidence="2" type="ORF">FK004_00375</name>
</gene>
<dbReference type="Proteomes" id="UP000244677">
    <property type="component" value="Chromosome"/>
</dbReference>
<keyword evidence="3" id="KW-1185">Reference proteome</keyword>
<evidence type="ECO:0000256" key="1">
    <source>
        <dbReference type="SAM" id="Phobius"/>
    </source>
</evidence>
<organism evidence="2 3">
    <name type="scientific">Flavobacterium kingsejongi</name>
    <dbReference type="NCBI Taxonomy" id="1678728"/>
    <lineage>
        <taxon>Bacteria</taxon>
        <taxon>Pseudomonadati</taxon>
        <taxon>Bacteroidota</taxon>
        <taxon>Flavobacteriia</taxon>
        <taxon>Flavobacteriales</taxon>
        <taxon>Flavobacteriaceae</taxon>
        <taxon>Flavobacterium</taxon>
    </lineage>
</organism>
<reference evidence="2 3" key="1">
    <citation type="submission" date="2017-04" db="EMBL/GenBank/DDBJ databases">
        <title>Complete genome sequence of Flavobacterium kingsejong AJ004.</title>
        <authorList>
            <person name="Lee P.C."/>
        </authorList>
    </citation>
    <scope>NUCLEOTIDE SEQUENCE [LARGE SCALE GENOMIC DNA]</scope>
    <source>
        <strain evidence="2 3">AJ004</strain>
    </source>
</reference>
<evidence type="ECO:0008006" key="4">
    <source>
        <dbReference type="Google" id="ProtNLM"/>
    </source>
</evidence>
<dbReference type="KEGG" id="fki:FK004_00375"/>
<feature type="transmembrane region" description="Helical" evidence="1">
    <location>
        <begin position="319"/>
        <end position="340"/>
    </location>
</feature>
<keyword evidence="1" id="KW-0812">Transmembrane</keyword>
<dbReference type="RefSeq" id="WP_108735463.1">
    <property type="nucleotide sequence ID" value="NZ_CP020919.1"/>
</dbReference>
<dbReference type="AlphaFoldDB" id="A0A2S1LJ94"/>